<dbReference type="Pfam" id="PF07589">
    <property type="entry name" value="PEP-CTERM"/>
    <property type="match status" value="1"/>
</dbReference>
<organism evidence="3 4">
    <name type="scientific">Pseudaquabacterium inlustre</name>
    <dbReference type="NCBI Taxonomy" id="2984192"/>
    <lineage>
        <taxon>Bacteria</taxon>
        <taxon>Pseudomonadati</taxon>
        <taxon>Pseudomonadota</taxon>
        <taxon>Betaproteobacteria</taxon>
        <taxon>Burkholderiales</taxon>
        <taxon>Sphaerotilaceae</taxon>
        <taxon>Pseudaquabacterium</taxon>
    </lineage>
</organism>
<sequence>MSKLSKFAAAVLALGAVAAQASVVIDLFDQPSTVDLDDASDPNFKYVAKDKTVNSKFTWATQYGPTGGAIGSYRDLGVSKTNGTQSSKLFVADGYLQFANNPLQSSTGVVRWDGAGTGAGTTGDMTGVTDTGNAYTGLNYTGLGGVNLAAQADQFQFTVLSSDLGFTFALEVYTDSTHWSRIVFESQAHSFLSPSGTPIPFTAFGACGYSDPSDSDNDDVLSVTCGSGGAVDFTSVGAIQGIIDYAGLTNAANGKLDLDLTIDKLDSSKVPEPGSVALVGLALAGAGVAARRRRN</sequence>
<evidence type="ECO:0000313" key="4">
    <source>
        <dbReference type="Proteomes" id="UP001365405"/>
    </source>
</evidence>
<dbReference type="NCBIfam" id="TIGR02595">
    <property type="entry name" value="PEP_CTERM"/>
    <property type="match status" value="1"/>
</dbReference>
<keyword evidence="1" id="KW-0732">Signal</keyword>
<feature type="domain" description="Ice-binding protein C-terminal" evidence="2">
    <location>
        <begin position="270"/>
        <end position="293"/>
    </location>
</feature>
<evidence type="ECO:0000313" key="3">
    <source>
        <dbReference type="EMBL" id="MEK8053321.1"/>
    </source>
</evidence>
<accession>A0ABU9CNB5</accession>
<dbReference type="RefSeq" id="WP_341413061.1">
    <property type="nucleotide sequence ID" value="NZ_JBBUTH010000011.1"/>
</dbReference>
<dbReference type="EMBL" id="JBBUTH010000011">
    <property type="protein sequence ID" value="MEK8053321.1"/>
    <property type="molecule type" value="Genomic_DNA"/>
</dbReference>
<gene>
    <name evidence="3" type="ORF">AACH10_23900</name>
</gene>
<feature type="chain" id="PRO_5046709750" evidence="1">
    <location>
        <begin position="22"/>
        <end position="295"/>
    </location>
</feature>
<keyword evidence="4" id="KW-1185">Reference proteome</keyword>
<proteinExistence type="predicted"/>
<comment type="caution">
    <text evidence="3">The sequence shown here is derived from an EMBL/GenBank/DDBJ whole genome shotgun (WGS) entry which is preliminary data.</text>
</comment>
<evidence type="ECO:0000259" key="2">
    <source>
        <dbReference type="Pfam" id="PF07589"/>
    </source>
</evidence>
<protein>
    <submittedName>
        <fullName evidence="3">PEP-CTERM sorting domain-containing protein</fullName>
    </submittedName>
</protein>
<name>A0ABU9CNB5_9BURK</name>
<dbReference type="InterPro" id="IPR013424">
    <property type="entry name" value="Ice-binding_C"/>
</dbReference>
<reference evidence="3 4" key="1">
    <citation type="submission" date="2024-04" db="EMBL/GenBank/DDBJ databases">
        <title>Novel species of the genus Ideonella isolated from streams.</title>
        <authorList>
            <person name="Lu H."/>
        </authorList>
    </citation>
    <scope>NUCLEOTIDE SEQUENCE [LARGE SCALE GENOMIC DNA]</scope>
    <source>
        <strain evidence="3 4">DXS22W</strain>
    </source>
</reference>
<evidence type="ECO:0000256" key="1">
    <source>
        <dbReference type="SAM" id="SignalP"/>
    </source>
</evidence>
<dbReference type="Proteomes" id="UP001365405">
    <property type="component" value="Unassembled WGS sequence"/>
</dbReference>
<feature type="signal peptide" evidence="1">
    <location>
        <begin position="1"/>
        <end position="21"/>
    </location>
</feature>